<name>A0A8J3FTD5_9ACTN</name>
<proteinExistence type="predicted"/>
<keyword evidence="3" id="KW-1185">Reference proteome</keyword>
<evidence type="ECO:0008006" key="4">
    <source>
        <dbReference type="Google" id="ProtNLM"/>
    </source>
</evidence>
<dbReference type="RefSeq" id="WP_189082940.1">
    <property type="nucleotide sequence ID" value="NZ_BMMX01000067.1"/>
</dbReference>
<reference evidence="2" key="1">
    <citation type="journal article" date="2014" name="Int. J. Syst. Evol. Microbiol.">
        <title>Complete genome sequence of Corynebacterium casei LMG S-19264T (=DSM 44701T), isolated from a smear-ripened cheese.</title>
        <authorList>
            <consortium name="US DOE Joint Genome Institute (JGI-PGF)"/>
            <person name="Walter F."/>
            <person name="Albersmeier A."/>
            <person name="Kalinowski J."/>
            <person name="Ruckert C."/>
        </authorList>
    </citation>
    <scope>NUCLEOTIDE SEQUENCE</scope>
    <source>
        <strain evidence="2">CGMCC 4.7299</strain>
    </source>
</reference>
<protein>
    <recommendedName>
        <fullName evidence="4">CRISPR-associated protein Cst1</fullName>
    </recommendedName>
</protein>
<organism evidence="2 3">
    <name type="scientific">Mangrovihabitans endophyticus</name>
    <dbReference type="NCBI Taxonomy" id="1751298"/>
    <lineage>
        <taxon>Bacteria</taxon>
        <taxon>Bacillati</taxon>
        <taxon>Actinomycetota</taxon>
        <taxon>Actinomycetes</taxon>
        <taxon>Micromonosporales</taxon>
        <taxon>Micromonosporaceae</taxon>
        <taxon>Mangrovihabitans</taxon>
    </lineage>
</organism>
<dbReference type="EMBL" id="BMMX01000067">
    <property type="protein sequence ID" value="GGL19472.1"/>
    <property type="molecule type" value="Genomic_DNA"/>
</dbReference>
<dbReference type="AlphaFoldDB" id="A0A8J3FTD5"/>
<gene>
    <name evidence="2" type="ORF">GCM10012284_62500</name>
</gene>
<comment type="caution">
    <text evidence="2">The sequence shown here is derived from an EMBL/GenBank/DDBJ whole genome shotgun (WGS) entry which is preliminary data.</text>
</comment>
<accession>A0A8J3FTD5</accession>
<sequence>MTAPTVWPALALSSHPLQRAGAWAVAVMAGRETPVGVSGPDLDGVAARIVDDVVAAACLPKSAASPDWWKVLFAQYPNAKPTHAQRSRDPAPMRASVSALFTADPDGAALVPCTFCAAPAGVVWAKMHLPMFDSTKAVNTLPPATVGWPVCRGCRVAIWALPYGAWLTAGSATVLMCASSVVERRFAARNVRRAGRIQQVGFGGVAADACAETITLLALRALAADAPVDAVLWSFKNDNQEPWLRVTVARQAAARLLARIDTQPALRLGWTRLRRALGRRDKAGHGNTAIARTLFDDEQRTSDRLIRALFAEFRDPPADPYVVDGWRRLGRAYHEEMYGMDVDRLVPARDLITDWITAERNPRGRFNEYAKAAGNAFELNRLLMQASARLLRDGTRPADVSGVTPALMSGGPDGWRLRAQLFFEVVAELVHRDAAIGAKPDPDTQPDDEPMLLDADEEGAYA</sequence>
<evidence type="ECO:0000313" key="3">
    <source>
        <dbReference type="Proteomes" id="UP000656042"/>
    </source>
</evidence>
<evidence type="ECO:0000313" key="2">
    <source>
        <dbReference type="EMBL" id="GGL19472.1"/>
    </source>
</evidence>
<feature type="compositionally biased region" description="Acidic residues" evidence="1">
    <location>
        <begin position="444"/>
        <end position="462"/>
    </location>
</feature>
<dbReference type="Proteomes" id="UP000656042">
    <property type="component" value="Unassembled WGS sequence"/>
</dbReference>
<evidence type="ECO:0000256" key="1">
    <source>
        <dbReference type="SAM" id="MobiDB-lite"/>
    </source>
</evidence>
<reference evidence="2" key="2">
    <citation type="submission" date="2020-09" db="EMBL/GenBank/DDBJ databases">
        <authorList>
            <person name="Sun Q."/>
            <person name="Zhou Y."/>
        </authorList>
    </citation>
    <scope>NUCLEOTIDE SEQUENCE</scope>
    <source>
        <strain evidence="2">CGMCC 4.7299</strain>
    </source>
</reference>
<feature type="region of interest" description="Disordered" evidence="1">
    <location>
        <begin position="436"/>
        <end position="462"/>
    </location>
</feature>